<evidence type="ECO:0000313" key="1">
    <source>
        <dbReference type="EMBL" id="MED6107835.1"/>
    </source>
</evidence>
<organism evidence="1 2">
    <name type="scientific">Stylosanthes scabra</name>
    <dbReference type="NCBI Taxonomy" id="79078"/>
    <lineage>
        <taxon>Eukaryota</taxon>
        <taxon>Viridiplantae</taxon>
        <taxon>Streptophyta</taxon>
        <taxon>Embryophyta</taxon>
        <taxon>Tracheophyta</taxon>
        <taxon>Spermatophyta</taxon>
        <taxon>Magnoliopsida</taxon>
        <taxon>eudicotyledons</taxon>
        <taxon>Gunneridae</taxon>
        <taxon>Pentapetalae</taxon>
        <taxon>rosids</taxon>
        <taxon>fabids</taxon>
        <taxon>Fabales</taxon>
        <taxon>Fabaceae</taxon>
        <taxon>Papilionoideae</taxon>
        <taxon>50 kb inversion clade</taxon>
        <taxon>dalbergioids sensu lato</taxon>
        <taxon>Dalbergieae</taxon>
        <taxon>Pterocarpus clade</taxon>
        <taxon>Stylosanthes</taxon>
    </lineage>
</organism>
<proteinExistence type="predicted"/>
<dbReference type="Proteomes" id="UP001341840">
    <property type="component" value="Unassembled WGS sequence"/>
</dbReference>
<accession>A0ABU6Q8A8</accession>
<gene>
    <name evidence="1" type="ORF">PIB30_017917</name>
</gene>
<name>A0ABU6Q8A8_9FABA</name>
<dbReference type="EMBL" id="JASCZI010000053">
    <property type="protein sequence ID" value="MED6107835.1"/>
    <property type="molecule type" value="Genomic_DNA"/>
</dbReference>
<reference evidence="1 2" key="1">
    <citation type="journal article" date="2023" name="Plants (Basel)">
        <title>Bridging the Gap: Combining Genomics and Transcriptomics Approaches to Understand Stylosanthes scabra, an Orphan Legume from the Brazilian Caatinga.</title>
        <authorList>
            <person name="Ferreira-Neto J.R.C."/>
            <person name="da Silva M.D."/>
            <person name="Binneck E."/>
            <person name="de Melo N.F."/>
            <person name="da Silva R.H."/>
            <person name="de Melo A.L.T.M."/>
            <person name="Pandolfi V."/>
            <person name="Bustamante F.O."/>
            <person name="Brasileiro-Vidal A.C."/>
            <person name="Benko-Iseppon A.M."/>
        </authorList>
    </citation>
    <scope>NUCLEOTIDE SEQUENCE [LARGE SCALE GENOMIC DNA]</scope>
    <source>
        <tissue evidence="1">Leaves</tissue>
    </source>
</reference>
<sequence length="93" mass="10692">MQTTKQGCRNRFRSSPPPKFKFMRDAKEKLYRRLVEEGGRKTLIGLKDSSHHHQHVTDSSQDHSNVFFKVIAQSAGMLAATYFKSPHLKCMQA</sequence>
<keyword evidence="2" id="KW-1185">Reference proteome</keyword>
<comment type="caution">
    <text evidence="1">The sequence shown here is derived from an EMBL/GenBank/DDBJ whole genome shotgun (WGS) entry which is preliminary data.</text>
</comment>
<evidence type="ECO:0000313" key="2">
    <source>
        <dbReference type="Proteomes" id="UP001341840"/>
    </source>
</evidence>
<protein>
    <submittedName>
        <fullName evidence="1">Uncharacterized protein</fullName>
    </submittedName>
</protein>